<reference evidence="2" key="1">
    <citation type="journal article" date="2019" name="bioRxiv">
        <title>The Genome of the Zebra Mussel, Dreissena polymorpha: A Resource for Invasive Species Research.</title>
        <authorList>
            <person name="McCartney M.A."/>
            <person name="Auch B."/>
            <person name="Kono T."/>
            <person name="Mallez S."/>
            <person name="Zhang Y."/>
            <person name="Obille A."/>
            <person name="Becker A."/>
            <person name="Abrahante J.E."/>
            <person name="Garbe J."/>
            <person name="Badalamenti J.P."/>
            <person name="Herman A."/>
            <person name="Mangelson H."/>
            <person name="Liachko I."/>
            <person name="Sullivan S."/>
            <person name="Sone E.D."/>
            <person name="Koren S."/>
            <person name="Silverstein K.A.T."/>
            <person name="Beckman K.B."/>
            <person name="Gohl D.M."/>
        </authorList>
    </citation>
    <scope>NUCLEOTIDE SEQUENCE</scope>
    <source>
        <strain evidence="2">Duluth1</strain>
        <tissue evidence="2">Whole animal</tissue>
    </source>
</reference>
<dbReference type="AlphaFoldDB" id="A0A9D4I2U0"/>
<dbReference type="EMBL" id="JAIWYP010000011">
    <property type="protein sequence ID" value="KAH3742178.1"/>
    <property type="molecule type" value="Genomic_DNA"/>
</dbReference>
<organism evidence="2 3">
    <name type="scientific">Dreissena polymorpha</name>
    <name type="common">Zebra mussel</name>
    <name type="synonym">Mytilus polymorpha</name>
    <dbReference type="NCBI Taxonomy" id="45954"/>
    <lineage>
        <taxon>Eukaryota</taxon>
        <taxon>Metazoa</taxon>
        <taxon>Spiralia</taxon>
        <taxon>Lophotrochozoa</taxon>
        <taxon>Mollusca</taxon>
        <taxon>Bivalvia</taxon>
        <taxon>Autobranchia</taxon>
        <taxon>Heteroconchia</taxon>
        <taxon>Euheterodonta</taxon>
        <taxon>Imparidentia</taxon>
        <taxon>Neoheterodontei</taxon>
        <taxon>Myida</taxon>
        <taxon>Dreissenoidea</taxon>
        <taxon>Dreissenidae</taxon>
        <taxon>Dreissena</taxon>
    </lineage>
</organism>
<protein>
    <submittedName>
        <fullName evidence="2">Uncharacterized protein</fullName>
    </submittedName>
</protein>
<evidence type="ECO:0000313" key="2">
    <source>
        <dbReference type="EMBL" id="KAH3742178.1"/>
    </source>
</evidence>
<proteinExistence type="predicted"/>
<sequence length="70" mass="7868">MACSKRTRTKPDRLHSDTATVPPTGKFTTRFYAGDETVHVQHQQSEYKKFHGADIGSNHGIILTNIKLEV</sequence>
<evidence type="ECO:0000256" key="1">
    <source>
        <dbReference type="SAM" id="MobiDB-lite"/>
    </source>
</evidence>
<dbReference type="Proteomes" id="UP000828390">
    <property type="component" value="Unassembled WGS sequence"/>
</dbReference>
<comment type="caution">
    <text evidence="2">The sequence shown here is derived from an EMBL/GenBank/DDBJ whole genome shotgun (WGS) entry which is preliminary data.</text>
</comment>
<keyword evidence="3" id="KW-1185">Reference proteome</keyword>
<feature type="region of interest" description="Disordered" evidence="1">
    <location>
        <begin position="1"/>
        <end position="26"/>
    </location>
</feature>
<accession>A0A9D4I2U0</accession>
<gene>
    <name evidence="2" type="ORF">DPMN_048915</name>
</gene>
<reference evidence="2" key="2">
    <citation type="submission" date="2020-11" db="EMBL/GenBank/DDBJ databases">
        <authorList>
            <person name="McCartney M.A."/>
            <person name="Auch B."/>
            <person name="Kono T."/>
            <person name="Mallez S."/>
            <person name="Becker A."/>
            <person name="Gohl D.M."/>
            <person name="Silverstein K.A.T."/>
            <person name="Koren S."/>
            <person name="Bechman K.B."/>
            <person name="Herman A."/>
            <person name="Abrahante J.E."/>
            <person name="Garbe J."/>
        </authorList>
    </citation>
    <scope>NUCLEOTIDE SEQUENCE</scope>
    <source>
        <strain evidence="2">Duluth1</strain>
        <tissue evidence="2">Whole animal</tissue>
    </source>
</reference>
<name>A0A9D4I2U0_DREPO</name>
<evidence type="ECO:0000313" key="3">
    <source>
        <dbReference type="Proteomes" id="UP000828390"/>
    </source>
</evidence>